<keyword evidence="3" id="KW-0597">Phosphoprotein</keyword>
<feature type="compositionally biased region" description="Low complexity" evidence="6">
    <location>
        <begin position="8"/>
        <end position="18"/>
    </location>
</feature>
<evidence type="ECO:0000256" key="3">
    <source>
        <dbReference type="ARBA" id="ARBA00022553"/>
    </source>
</evidence>
<proteinExistence type="predicted"/>
<comment type="subcellular location">
    <subcellularLocation>
        <location evidence="1">Cytoplasm</location>
    </subcellularLocation>
</comment>
<organism evidence="7 8">
    <name type="scientific">Phyllostomus discolor</name>
    <name type="common">pale spear-nosed bat</name>
    <dbReference type="NCBI Taxonomy" id="89673"/>
    <lineage>
        <taxon>Eukaryota</taxon>
        <taxon>Metazoa</taxon>
        <taxon>Chordata</taxon>
        <taxon>Craniata</taxon>
        <taxon>Vertebrata</taxon>
        <taxon>Euteleostomi</taxon>
        <taxon>Mammalia</taxon>
        <taxon>Eutheria</taxon>
        <taxon>Laurasiatheria</taxon>
        <taxon>Chiroptera</taxon>
        <taxon>Yangochiroptera</taxon>
        <taxon>Phyllostomidae</taxon>
        <taxon>Phyllostominae</taxon>
        <taxon>Phyllostomus</taxon>
    </lineage>
</organism>
<evidence type="ECO:0000256" key="4">
    <source>
        <dbReference type="ARBA" id="ARBA00023054"/>
    </source>
</evidence>
<reference evidence="7 8" key="1">
    <citation type="journal article" date="2020" name="Nature">
        <title>Six reference-quality genomes reveal evolution of bat adaptations.</title>
        <authorList>
            <person name="Jebb D."/>
            <person name="Huang Z."/>
            <person name="Pippel M."/>
            <person name="Hughes G.M."/>
            <person name="Lavrichenko K."/>
            <person name="Devanna P."/>
            <person name="Winkler S."/>
            <person name="Jermiin L.S."/>
            <person name="Skirmuntt E.C."/>
            <person name="Katzourakis A."/>
            <person name="Burkitt-Gray L."/>
            <person name="Ray D.A."/>
            <person name="Sullivan K.A.M."/>
            <person name="Roscito J.G."/>
            <person name="Kirilenko B.M."/>
            <person name="Davalos L.M."/>
            <person name="Corthals A.P."/>
            <person name="Power M.L."/>
            <person name="Jones G."/>
            <person name="Ransome R.D."/>
            <person name="Dechmann D.K.N."/>
            <person name="Locatelli A.G."/>
            <person name="Puechmaille S.J."/>
            <person name="Fedrigo O."/>
            <person name="Jarvis E.D."/>
            <person name="Hiller M."/>
            <person name="Vernes S.C."/>
            <person name="Myers E.W."/>
            <person name="Teeling E.C."/>
        </authorList>
    </citation>
    <scope>NUCLEOTIDE SEQUENCE [LARGE SCALE GENOMIC DNA]</scope>
    <source>
        <strain evidence="7">Bat1K_MPI-CBG_1</strain>
    </source>
</reference>
<protein>
    <submittedName>
        <fullName evidence="7">GRIP and coiled-coil domain containing 2</fullName>
    </submittedName>
</protein>
<dbReference type="PANTHER" id="PTHR18902:SF25">
    <property type="entry name" value="GRIP AND COILED-COIL DOMAIN-CONTAINING PROTEIN 2"/>
    <property type="match status" value="1"/>
</dbReference>
<gene>
    <name evidence="7" type="ORF">HJG60_005480</name>
</gene>
<keyword evidence="4 5" id="KW-0175">Coiled coil</keyword>
<dbReference type="EMBL" id="JABVXQ010000005">
    <property type="protein sequence ID" value="KAF6108869.1"/>
    <property type="molecule type" value="Genomic_DNA"/>
</dbReference>
<accession>A0A834AD20</accession>
<name>A0A834AD20_9CHIR</name>
<evidence type="ECO:0000256" key="5">
    <source>
        <dbReference type="SAM" id="Coils"/>
    </source>
</evidence>
<feature type="region of interest" description="Disordered" evidence="6">
    <location>
        <begin position="1"/>
        <end position="21"/>
    </location>
</feature>
<keyword evidence="2" id="KW-0963">Cytoplasm</keyword>
<dbReference type="InterPro" id="IPR051841">
    <property type="entry name" value="MT-Golgi_org_protein"/>
</dbReference>
<feature type="coiled-coil region" evidence="5">
    <location>
        <begin position="34"/>
        <end position="91"/>
    </location>
</feature>
<dbReference type="GO" id="GO:0034499">
    <property type="term" value="P:late endosome to Golgi transport"/>
    <property type="evidence" value="ECO:0007669"/>
    <property type="project" value="TreeGrafter"/>
</dbReference>
<evidence type="ECO:0000256" key="2">
    <source>
        <dbReference type="ARBA" id="ARBA00022490"/>
    </source>
</evidence>
<comment type="caution">
    <text evidence="7">The sequence shown here is derived from an EMBL/GenBank/DDBJ whole genome shotgun (WGS) entry which is preliminary data.</text>
</comment>
<evidence type="ECO:0000256" key="6">
    <source>
        <dbReference type="SAM" id="MobiDB-lite"/>
    </source>
</evidence>
<evidence type="ECO:0000313" key="7">
    <source>
        <dbReference type="EMBL" id="KAF6108869.1"/>
    </source>
</evidence>
<dbReference type="Proteomes" id="UP000664940">
    <property type="component" value="Unassembled WGS sequence"/>
</dbReference>
<dbReference type="AlphaFoldDB" id="A0A834AD20"/>
<sequence>MEDRVQDGVSSTATSGTGKSKLETLPKEELIKFAKKQVMLIQKANSRCTELEKEIEELKSNSVAGGTDEIIKALTERLNTILLEKAETEQHCLSLKKENIKMKQQFEVRQYFNFLLTYIVWS</sequence>
<evidence type="ECO:0000313" key="8">
    <source>
        <dbReference type="Proteomes" id="UP000664940"/>
    </source>
</evidence>
<evidence type="ECO:0000256" key="1">
    <source>
        <dbReference type="ARBA" id="ARBA00004496"/>
    </source>
</evidence>
<dbReference type="PANTHER" id="PTHR18902">
    <property type="entry name" value="NUCLEAR MITOTIC APPARATUS PROTEIN 1-RELATED"/>
    <property type="match status" value="1"/>
</dbReference>
<dbReference type="GO" id="GO:0005794">
    <property type="term" value="C:Golgi apparatus"/>
    <property type="evidence" value="ECO:0007669"/>
    <property type="project" value="TreeGrafter"/>
</dbReference>